<dbReference type="PATRIC" id="fig|470.2118.peg.3690"/>
<dbReference type="AlphaFoldDB" id="B2C6U2"/>
<dbReference type="RefSeq" id="WP_000069817.1">
    <property type="nucleotide sequence ID" value="NC_010481.1"/>
</dbReference>
<accession>B2C6U2</accession>
<dbReference type="EMBL" id="EU294228">
    <property type="protein sequence ID" value="ACB05812.1"/>
    <property type="molecule type" value="Genomic_DNA"/>
</dbReference>
<protein>
    <submittedName>
        <fullName evidence="2">Uncharacterized protein</fullName>
    </submittedName>
</protein>
<organism evidence="2">
    <name type="scientific">Acinetobacter baumannii</name>
    <dbReference type="NCBI Taxonomy" id="470"/>
    <lineage>
        <taxon>Bacteria</taxon>
        <taxon>Pseudomonadati</taxon>
        <taxon>Pseudomonadota</taxon>
        <taxon>Gammaproteobacteria</taxon>
        <taxon>Moraxellales</taxon>
        <taxon>Moraxellaceae</taxon>
        <taxon>Acinetobacter</taxon>
        <taxon>Acinetobacter calcoaceticus/baumannii complex</taxon>
    </lineage>
</organism>
<geneLocation type="plasmid" evidence="2">
    <name>pABIR</name>
</geneLocation>
<evidence type="ECO:0000313" key="2">
    <source>
        <dbReference type="EMBL" id="ACB05812.1"/>
    </source>
</evidence>
<feature type="compositionally biased region" description="Polar residues" evidence="1">
    <location>
        <begin position="1"/>
        <end position="14"/>
    </location>
</feature>
<keyword evidence="2" id="KW-0614">Plasmid</keyword>
<feature type="region of interest" description="Disordered" evidence="1">
    <location>
        <begin position="1"/>
        <end position="57"/>
    </location>
</feature>
<proteinExistence type="predicted"/>
<name>B2C6U2_ACIBA</name>
<sequence>MSNNSKKTSSNVASKASDILRNPSSSAIAKKLSASALAQTKTDKQTGKDMETTASAVLKSNKYSADTKEIAASLLSQSNKDR</sequence>
<evidence type="ECO:0000256" key="1">
    <source>
        <dbReference type="SAM" id="MobiDB-lite"/>
    </source>
</evidence>
<feature type="compositionally biased region" description="Low complexity" evidence="1">
    <location>
        <begin position="24"/>
        <end position="38"/>
    </location>
</feature>
<reference evidence="2" key="1">
    <citation type="journal article" date="2008" name="Antimicrob. Agents Chemother.">
        <title>A plasmid-borne blaOXA-58 gene confers imipenem resistance to Acinetobacter baumannii isolates from a Lebanese hospital.</title>
        <authorList>
            <person name="Zarrilli R."/>
            <person name="Vitale D."/>
            <person name="Di Popolo A."/>
            <person name="Bagattini M."/>
            <person name="Daoud Z."/>
            <person name="Khan A.U."/>
            <person name="Afif C."/>
            <person name="Triassi M."/>
        </authorList>
    </citation>
    <scope>NUCLEOTIDE SEQUENCE</scope>
    <source>
        <strain evidence="2">Transconjugant 1</strain>
        <plasmid evidence="2">pABIR</plasmid>
    </source>
</reference>
<feature type="compositionally biased region" description="Basic and acidic residues" evidence="1">
    <location>
        <begin position="41"/>
        <end position="51"/>
    </location>
</feature>